<name>A0ABN8R0T7_9CNID</name>
<dbReference type="EMBL" id="CALNXI010001530">
    <property type="protein sequence ID" value="CAH3171448.1"/>
    <property type="molecule type" value="Genomic_DNA"/>
</dbReference>
<feature type="domain" description="CCHC-type" evidence="3">
    <location>
        <begin position="245"/>
        <end position="259"/>
    </location>
</feature>
<organism evidence="4 5">
    <name type="scientific">Porites evermanni</name>
    <dbReference type="NCBI Taxonomy" id="104178"/>
    <lineage>
        <taxon>Eukaryota</taxon>
        <taxon>Metazoa</taxon>
        <taxon>Cnidaria</taxon>
        <taxon>Anthozoa</taxon>
        <taxon>Hexacorallia</taxon>
        <taxon>Scleractinia</taxon>
        <taxon>Fungiina</taxon>
        <taxon>Poritidae</taxon>
        <taxon>Porites</taxon>
    </lineage>
</organism>
<evidence type="ECO:0000313" key="5">
    <source>
        <dbReference type="Proteomes" id="UP001159427"/>
    </source>
</evidence>
<feature type="compositionally biased region" description="Basic residues" evidence="2">
    <location>
        <begin position="88"/>
        <end position="98"/>
    </location>
</feature>
<evidence type="ECO:0000256" key="2">
    <source>
        <dbReference type="SAM" id="MobiDB-lite"/>
    </source>
</evidence>
<keyword evidence="5" id="KW-1185">Reference proteome</keyword>
<gene>
    <name evidence="4" type="ORF">PEVE_00007897</name>
</gene>
<dbReference type="InterPro" id="IPR001878">
    <property type="entry name" value="Znf_CCHC"/>
</dbReference>
<feature type="region of interest" description="Disordered" evidence="2">
    <location>
        <begin position="141"/>
        <end position="168"/>
    </location>
</feature>
<feature type="region of interest" description="Disordered" evidence="2">
    <location>
        <begin position="71"/>
        <end position="127"/>
    </location>
</feature>
<evidence type="ECO:0000256" key="1">
    <source>
        <dbReference type="PROSITE-ProRule" id="PRU00047"/>
    </source>
</evidence>
<keyword evidence="1" id="KW-0862">Zinc</keyword>
<keyword evidence="1" id="KW-0479">Metal-binding</keyword>
<sequence>MNSFNNKTPACMYAKGFKLDKFLGNLQGYKIATGQVSEDEFRRISDKYGSDEGAVFGSLITNASGSYKNKGINYRLKQQEEQDMETRTRRKRRRRRRRDNSGKEDETVSAETAVPKLNSHPLLSDEPLTIPPALLAFNDYGSSDDNSTKSDKDGNCSTTSNSETDDTDDQDFFGLSCKIKRPKSDQSTLKTSSEKPNKTSASIVSLNNQERMQTNHLNLPEKQQAIWDQAKLKYKDPVNPLSSYKCWKCRRVGHLPEDCTIKSRNLVTESASDVGQFSGGRSQQNNSKGSFYSSVLKDYYKRCQKLRNAKDAKCSDCGLRSNLAYCFECGLTLCDGRGHLINHLLEYPSHTKLFSYKLQRQIKCCKSTCEVVNCTELLMCSSCLGRTFTSHYSMINATWSRTGLKLIPNALACEQHFHWHRMNCANSAGEILVTREKVEKSRTRGEGLLSEFYF</sequence>
<feature type="compositionally biased region" description="Basic and acidic residues" evidence="2">
    <location>
        <begin position="77"/>
        <end position="87"/>
    </location>
</feature>
<dbReference type="PROSITE" id="PS50158">
    <property type="entry name" value="ZF_CCHC"/>
    <property type="match status" value="1"/>
</dbReference>
<accession>A0ABN8R0T7</accession>
<dbReference type="PANTHER" id="PTHR48453:SF1">
    <property type="entry name" value="CCHC-TYPE DOMAIN-CONTAINING PROTEIN"/>
    <property type="match status" value="1"/>
</dbReference>
<proteinExistence type="predicted"/>
<evidence type="ECO:0000259" key="3">
    <source>
        <dbReference type="PROSITE" id="PS50158"/>
    </source>
</evidence>
<comment type="caution">
    <text evidence="4">The sequence shown here is derived from an EMBL/GenBank/DDBJ whole genome shotgun (WGS) entry which is preliminary data.</text>
</comment>
<dbReference type="Proteomes" id="UP001159427">
    <property type="component" value="Unassembled WGS sequence"/>
</dbReference>
<keyword evidence="1" id="KW-0863">Zinc-finger</keyword>
<reference evidence="4 5" key="1">
    <citation type="submission" date="2022-05" db="EMBL/GenBank/DDBJ databases">
        <authorList>
            <consortium name="Genoscope - CEA"/>
            <person name="William W."/>
        </authorList>
    </citation>
    <scope>NUCLEOTIDE SEQUENCE [LARGE SCALE GENOMIC DNA]</scope>
</reference>
<dbReference type="SUPFAM" id="SSF57850">
    <property type="entry name" value="RING/U-box"/>
    <property type="match status" value="1"/>
</dbReference>
<evidence type="ECO:0000313" key="4">
    <source>
        <dbReference type="EMBL" id="CAH3171448.1"/>
    </source>
</evidence>
<dbReference type="PANTHER" id="PTHR48453">
    <property type="entry name" value="CCHC-TYPE DOMAIN-CONTAINING PROTEIN"/>
    <property type="match status" value="1"/>
</dbReference>
<protein>
    <recommendedName>
        <fullName evidence="3">CCHC-type domain-containing protein</fullName>
    </recommendedName>
</protein>